<dbReference type="PANTHER" id="PTHR34982">
    <property type="entry name" value="YOP PROTEINS TRANSLOCATION PROTEIN L"/>
    <property type="match status" value="1"/>
</dbReference>
<evidence type="ECO:0000313" key="10">
    <source>
        <dbReference type="EMBL" id="SFM47754.1"/>
    </source>
</evidence>
<reference evidence="10 11" key="1">
    <citation type="submission" date="2016-10" db="EMBL/GenBank/DDBJ databases">
        <authorList>
            <person name="de Groot N.N."/>
        </authorList>
    </citation>
    <scope>NUCLEOTIDE SEQUENCE [LARGE SCALE GENOMIC DNA]</scope>
    <source>
        <strain evidence="10 11">DSM 9990</strain>
    </source>
</reference>
<protein>
    <recommendedName>
        <fullName evidence="3">Flagellar assembly protein FliH</fullName>
    </recommendedName>
</protein>
<evidence type="ECO:0000256" key="2">
    <source>
        <dbReference type="ARBA" id="ARBA00006602"/>
    </source>
</evidence>
<feature type="domain" description="Flagellar assembly protein FliH/Type III secretion system HrpE" evidence="9">
    <location>
        <begin position="129"/>
        <end position="252"/>
    </location>
</feature>
<evidence type="ECO:0000256" key="6">
    <source>
        <dbReference type="ARBA" id="ARBA00022927"/>
    </source>
</evidence>
<keyword evidence="4" id="KW-0813">Transport</keyword>
<dbReference type="PANTHER" id="PTHR34982:SF1">
    <property type="entry name" value="FLAGELLAR ASSEMBLY PROTEIN FLIH"/>
    <property type="match status" value="1"/>
</dbReference>
<evidence type="ECO:0000256" key="8">
    <source>
        <dbReference type="SAM" id="MobiDB-lite"/>
    </source>
</evidence>
<keyword evidence="10" id="KW-0966">Cell projection</keyword>
<dbReference type="STRING" id="39841.SAMN05660836_00422"/>
<evidence type="ECO:0000256" key="7">
    <source>
        <dbReference type="ARBA" id="ARBA00023225"/>
    </source>
</evidence>
<organism evidence="10 11">
    <name type="scientific">Thermodesulforhabdus norvegica</name>
    <dbReference type="NCBI Taxonomy" id="39841"/>
    <lineage>
        <taxon>Bacteria</taxon>
        <taxon>Pseudomonadati</taxon>
        <taxon>Thermodesulfobacteriota</taxon>
        <taxon>Syntrophobacteria</taxon>
        <taxon>Syntrophobacterales</taxon>
        <taxon>Thermodesulforhabdaceae</taxon>
        <taxon>Thermodesulforhabdus</taxon>
    </lineage>
</organism>
<keyword evidence="11" id="KW-1185">Reference proteome</keyword>
<evidence type="ECO:0000256" key="1">
    <source>
        <dbReference type="ARBA" id="ARBA00003041"/>
    </source>
</evidence>
<name>A0A1I4R617_9BACT</name>
<keyword evidence="5" id="KW-1005">Bacterial flagellum biogenesis</keyword>
<feature type="region of interest" description="Disordered" evidence="8">
    <location>
        <begin position="29"/>
        <end position="79"/>
    </location>
</feature>
<keyword evidence="6" id="KW-0653">Protein transport</keyword>
<dbReference type="GO" id="GO:0005829">
    <property type="term" value="C:cytosol"/>
    <property type="evidence" value="ECO:0007669"/>
    <property type="project" value="TreeGrafter"/>
</dbReference>
<evidence type="ECO:0000259" key="9">
    <source>
        <dbReference type="Pfam" id="PF02108"/>
    </source>
</evidence>
<sequence>MPSYKQKVVIKQVDGVVEVQSVQFEDLEHGADFHGPEERVQSVSFESFDESLPDSAQGRFTEKSGSSHENVSTDSIEPLNAPSVDEIIKDIVAKAEKDAEAIRQRAYEEGWKDGYGKGYDEGLKEAKEKLGEVEDILWEIRNVPARILNDYRDWLIEAAFKIAKSIVQAELTSHPQLFLEMLNKLIARLDETSLITVYLNPDDLAALRIAADLEDWAALQDRTIKLKADDQLPRGSCRVESEVELIDADLEMCLEELKKDILARVRV</sequence>
<dbReference type="Proteomes" id="UP000199611">
    <property type="component" value="Unassembled WGS sequence"/>
</dbReference>
<dbReference type="GO" id="GO:0015031">
    <property type="term" value="P:protein transport"/>
    <property type="evidence" value="ECO:0007669"/>
    <property type="project" value="UniProtKB-KW"/>
</dbReference>
<evidence type="ECO:0000256" key="4">
    <source>
        <dbReference type="ARBA" id="ARBA00022448"/>
    </source>
</evidence>
<accession>A0A1I4R617</accession>
<dbReference type="Pfam" id="PF02108">
    <property type="entry name" value="FliH"/>
    <property type="match status" value="1"/>
</dbReference>
<keyword evidence="10" id="KW-0969">Cilium</keyword>
<proteinExistence type="inferred from homology"/>
<dbReference type="OrthoDB" id="5520935at2"/>
<comment type="function">
    <text evidence="1">Needed for flagellar regrowth and assembly.</text>
</comment>
<comment type="similarity">
    <text evidence="2">Belongs to the FliH family.</text>
</comment>
<keyword evidence="10" id="KW-0282">Flagellum</keyword>
<feature type="compositionally biased region" description="Basic and acidic residues" evidence="8">
    <location>
        <begin position="29"/>
        <end position="40"/>
    </location>
</feature>
<dbReference type="InterPro" id="IPR051472">
    <property type="entry name" value="T3SS_Stator/FliH"/>
</dbReference>
<dbReference type="AlphaFoldDB" id="A0A1I4R617"/>
<gene>
    <name evidence="10" type="ORF">SAMN05660836_00422</name>
</gene>
<dbReference type="GO" id="GO:0044781">
    <property type="term" value="P:bacterial-type flagellum organization"/>
    <property type="evidence" value="ECO:0007669"/>
    <property type="project" value="UniProtKB-KW"/>
</dbReference>
<dbReference type="EMBL" id="FOUU01000001">
    <property type="protein sequence ID" value="SFM47754.1"/>
    <property type="molecule type" value="Genomic_DNA"/>
</dbReference>
<keyword evidence="7" id="KW-1006">Bacterial flagellum protein export</keyword>
<evidence type="ECO:0000256" key="5">
    <source>
        <dbReference type="ARBA" id="ARBA00022795"/>
    </source>
</evidence>
<evidence type="ECO:0000256" key="3">
    <source>
        <dbReference type="ARBA" id="ARBA00016507"/>
    </source>
</evidence>
<evidence type="ECO:0000313" key="11">
    <source>
        <dbReference type="Proteomes" id="UP000199611"/>
    </source>
</evidence>
<dbReference type="RefSeq" id="WP_093393119.1">
    <property type="nucleotide sequence ID" value="NZ_FOUU01000001.1"/>
</dbReference>
<dbReference type="InterPro" id="IPR018035">
    <property type="entry name" value="Flagellar_FliH/T3SS_HrpE"/>
</dbReference>